<dbReference type="EMBL" id="BAABUJ010000072">
    <property type="protein sequence ID" value="GAA5806562.1"/>
    <property type="molecule type" value="Genomic_DNA"/>
</dbReference>
<keyword evidence="7" id="KW-0539">Nucleus</keyword>
<dbReference type="PANTHER" id="PTHR13989:SF33">
    <property type="entry name" value="CST COMPLEX SUBUNIT STN1"/>
    <property type="match status" value="1"/>
</dbReference>
<keyword evidence="4" id="KW-0158">Chromosome</keyword>
<evidence type="ECO:0000256" key="5">
    <source>
        <dbReference type="ARBA" id="ARBA00022895"/>
    </source>
</evidence>
<evidence type="ECO:0000256" key="6">
    <source>
        <dbReference type="ARBA" id="ARBA00023125"/>
    </source>
</evidence>
<evidence type="ECO:0000256" key="4">
    <source>
        <dbReference type="ARBA" id="ARBA00022454"/>
    </source>
</evidence>
<gene>
    <name evidence="10" type="ORF">HPULCUR_012100</name>
</gene>
<name>A0ABP9YI69_9FUNG</name>
<keyword evidence="11" id="KW-1185">Reference proteome</keyword>
<feature type="domain" description="OB" evidence="9">
    <location>
        <begin position="22"/>
        <end position="87"/>
    </location>
</feature>
<evidence type="ECO:0000256" key="3">
    <source>
        <dbReference type="ARBA" id="ARBA00017411"/>
    </source>
</evidence>
<dbReference type="SUPFAM" id="SSF50249">
    <property type="entry name" value="Nucleic acid-binding proteins"/>
    <property type="match status" value="1"/>
</dbReference>
<comment type="caution">
    <text evidence="10">The sequence shown here is derived from an EMBL/GenBank/DDBJ whole genome shotgun (WGS) entry which is preliminary data.</text>
</comment>
<dbReference type="InterPro" id="IPR012340">
    <property type="entry name" value="NA-bd_OB-fold"/>
</dbReference>
<evidence type="ECO:0000313" key="11">
    <source>
        <dbReference type="Proteomes" id="UP001476247"/>
    </source>
</evidence>
<comment type="subcellular location">
    <subcellularLocation>
        <location evidence="2">Chromosome</location>
        <location evidence="2">Telomere</location>
    </subcellularLocation>
    <subcellularLocation>
        <location evidence="1">Nucleus</location>
    </subcellularLocation>
</comment>
<dbReference type="InterPro" id="IPR040260">
    <property type="entry name" value="RFA2-like"/>
</dbReference>
<dbReference type="PANTHER" id="PTHR13989">
    <property type="entry name" value="REPLICATION PROTEIN A-RELATED"/>
    <property type="match status" value="1"/>
</dbReference>
<reference evidence="10 11" key="1">
    <citation type="submission" date="2024-04" db="EMBL/GenBank/DDBJ databases">
        <title>genome sequences of Mucor flavus KT1a and Helicostylum pulchrum KT1b strains isolation_sourced from the surface of a dry-aged beef.</title>
        <authorList>
            <person name="Toyotome T."/>
            <person name="Hosono M."/>
            <person name="Torimaru M."/>
            <person name="Fukuda K."/>
            <person name="Mikami N."/>
        </authorList>
    </citation>
    <scope>NUCLEOTIDE SEQUENCE [LARGE SCALE GENOMIC DNA]</scope>
    <source>
        <strain evidence="10 11">KT1b</strain>
    </source>
</reference>
<sequence length="307" mass="35681">MSNLNNLFKELYHLHDHIIKLVEICGVIVGVEHRYSHINYTVDDNSGTIACYLWQKELLDDHTPLKLGDTVRVYGRIETGPEGRRVATSEILNLEDPNEELAHSVQTLVLDSEYKKPYELPEIIKDNKEMLLNKLSPRPQPQDVQEESETDTDLFKNAVFQFLRDNSMHAPFMISLPRRNAGLIDMAKEILSKEQENEPSNRQITHLFEEALTSLCEDRLVVESIDKLGMFEVVDEMAVEKFILRIIEEILRRSSTRVGGVREEYIMTRVKKEFPKLETEDIEKLMHHLSAKGFIFESGEKEWTKLR</sequence>
<dbReference type="Pfam" id="PF01336">
    <property type="entry name" value="tRNA_anti-codon"/>
    <property type="match status" value="1"/>
</dbReference>
<evidence type="ECO:0000256" key="1">
    <source>
        <dbReference type="ARBA" id="ARBA00004123"/>
    </source>
</evidence>
<evidence type="ECO:0000256" key="2">
    <source>
        <dbReference type="ARBA" id="ARBA00004574"/>
    </source>
</evidence>
<organism evidence="10 11">
    <name type="scientific">Helicostylum pulchrum</name>
    <dbReference type="NCBI Taxonomy" id="562976"/>
    <lineage>
        <taxon>Eukaryota</taxon>
        <taxon>Fungi</taxon>
        <taxon>Fungi incertae sedis</taxon>
        <taxon>Mucoromycota</taxon>
        <taxon>Mucoromycotina</taxon>
        <taxon>Mucoromycetes</taxon>
        <taxon>Mucorales</taxon>
        <taxon>Mucorineae</taxon>
        <taxon>Mucoraceae</taxon>
        <taxon>Helicostylum</taxon>
    </lineage>
</organism>
<evidence type="ECO:0000256" key="7">
    <source>
        <dbReference type="ARBA" id="ARBA00023242"/>
    </source>
</evidence>
<protein>
    <recommendedName>
        <fullName evidence="3">CST complex subunit STN1</fullName>
    </recommendedName>
    <alternativeName>
        <fullName evidence="8">Suppressor of cdc thirteen homolog</fullName>
    </alternativeName>
</protein>
<accession>A0ABP9YI69</accession>
<keyword evidence="6" id="KW-0238">DNA-binding</keyword>
<evidence type="ECO:0000313" key="10">
    <source>
        <dbReference type="EMBL" id="GAA5806562.1"/>
    </source>
</evidence>
<evidence type="ECO:0000259" key="9">
    <source>
        <dbReference type="Pfam" id="PF01336"/>
    </source>
</evidence>
<dbReference type="Gene3D" id="2.40.50.140">
    <property type="entry name" value="Nucleic acid-binding proteins"/>
    <property type="match status" value="1"/>
</dbReference>
<dbReference type="Proteomes" id="UP001476247">
    <property type="component" value="Unassembled WGS sequence"/>
</dbReference>
<dbReference type="InterPro" id="IPR004365">
    <property type="entry name" value="NA-bd_OB_tRNA"/>
</dbReference>
<keyword evidence="5" id="KW-0779">Telomere</keyword>
<proteinExistence type="predicted"/>
<evidence type="ECO:0000256" key="8">
    <source>
        <dbReference type="ARBA" id="ARBA00030039"/>
    </source>
</evidence>